<dbReference type="PANTHER" id="PTHR47660:SF7">
    <property type="entry name" value="TRANSCRIPTION FACTOR WITH C2H2 AND ZN(2)-CYS(6) DNA BINDING DOMAIN (EUROFUNG)"/>
    <property type="match status" value="1"/>
</dbReference>
<keyword evidence="3" id="KW-0805">Transcription regulation</keyword>
<keyword evidence="2" id="KW-0862">Zinc</keyword>
<keyword evidence="1" id="KW-0479">Metal-binding</keyword>
<keyword evidence="9" id="KW-1185">Reference proteome</keyword>
<gene>
    <name evidence="8" type="ORF">SLS63_012301</name>
</gene>
<accession>A0ABR1NRP0</accession>
<keyword evidence="5" id="KW-0539">Nucleus</keyword>
<dbReference type="Proteomes" id="UP001430848">
    <property type="component" value="Unassembled WGS sequence"/>
</dbReference>
<name>A0ABR1NRP0_DIAER</name>
<evidence type="ECO:0000256" key="3">
    <source>
        <dbReference type="ARBA" id="ARBA00023015"/>
    </source>
</evidence>
<sequence>MITSQEHRTQAHTFMQHQVQPVDLASQETSTYMISTLNWISPSMEFDLTEFDYNPIAPSEQYWSSLNDVNGLPNEGPFFSAELPPMSAFTTLLALYRRLFDPKVLPIIHHEVESDIASSWVVKLAMSAIGSQYLDTGDMELAIALHEFLRRVLRHRGAIFSTERLTTETLGLAQSKILNYIGMAYCGSSRPERYKSTALEDLVREYTSLYKTHPEVMRDDVEFHGRRDWVLSESARRLCHAIWFIENMSRYHFNTQSSLLLDYANIALPCKEDIWQAETDHMQAPIKQPTLEKALRVLYVEKRLLKNTGDFARVLLIHGLYCQTWDIGRLLSRPLLRWTPSSQKGDAESHDLTGPVWLPQKPLYNQWRNAACDCLDVLHWIANSDIAKAGTENSTVLHLHFARIVLLAPYESIRKMADLLVSEDIRDGDAAERFRTECQQVQKWITDDQFKARLALVHCGIFFWHVRRYSLDAFYEPTKVLLVTLVVWAYGSLCPPQQSLRGSNSNNNSSSRPREDDDWSCDLDDISSIRLDRPCDDELVQLFIKRGRSMTATIMGVGNITAASGPLRMLKEGRKLLSTLDKWPIRQRYLQVLTRLIDFCSQNAQWMQTSSGLQARQPASS</sequence>
<evidence type="ECO:0000256" key="5">
    <source>
        <dbReference type="ARBA" id="ARBA00023242"/>
    </source>
</evidence>
<organism evidence="8 9">
    <name type="scientific">Diaporthe eres</name>
    <name type="common">Phomopsis oblonga</name>
    <dbReference type="NCBI Taxonomy" id="83184"/>
    <lineage>
        <taxon>Eukaryota</taxon>
        <taxon>Fungi</taxon>
        <taxon>Dikarya</taxon>
        <taxon>Ascomycota</taxon>
        <taxon>Pezizomycotina</taxon>
        <taxon>Sordariomycetes</taxon>
        <taxon>Sordariomycetidae</taxon>
        <taxon>Diaporthales</taxon>
        <taxon>Diaporthaceae</taxon>
        <taxon>Diaporthe</taxon>
        <taxon>Diaporthe eres species complex</taxon>
    </lineage>
</organism>
<reference evidence="8 9" key="1">
    <citation type="submission" date="2024-02" db="EMBL/GenBank/DDBJ databases">
        <title>De novo assembly and annotation of 12 fungi associated with fruit tree decline syndrome in Ontario, Canada.</title>
        <authorList>
            <person name="Sulman M."/>
            <person name="Ellouze W."/>
            <person name="Ilyukhin E."/>
        </authorList>
    </citation>
    <scope>NUCLEOTIDE SEQUENCE [LARGE SCALE GENOMIC DNA]</scope>
    <source>
        <strain evidence="8 9">M169</strain>
    </source>
</reference>
<proteinExistence type="predicted"/>
<dbReference type="EMBL" id="JAKNSF020000133">
    <property type="protein sequence ID" value="KAK7712807.1"/>
    <property type="molecule type" value="Genomic_DNA"/>
</dbReference>
<dbReference type="Pfam" id="PF04082">
    <property type="entry name" value="Fungal_trans"/>
    <property type="match status" value="1"/>
</dbReference>
<comment type="caution">
    <text evidence="8">The sequence shown here is derived from an EMBL/GenBank/DDBJ whole genome shotgun (WGS) entry which is preliminary data.</text>
</comment>
<evidence type="ECO:0000259" key="7">
    <source>
        <dbReference type="Pfam" id="PF04082"/>
    </source>
</evidence>
<evidence type="ECO:0000313" key="9">
    <source>
        <dbReference type="Proteomes" id="UP001430848"/>
    </source>
</evidence>
<protein>
    <recommendedName>
        <fullName evidence="7">Xylanolytic transcriptional activator regulatory domain-containing protein</fullName>
    </recommendedName>
</protein>
<dbReference type="PANTHER" id="PTHR47660">
    <property type="entry name" value="TRANSCRIPTION FACTOR WITH C2H2 AND ZN(2)-CYS(6) DNA BINDING DOMAIN (EUROFUNG)-RELATED-RELATED"/>
    <property type="match status" value="1"/>
</dbReference>
<evidence type="ECO:0000313" key="8">
    <source>
        <dbReference type="EMBL" id="KAK7712807.1"/>
    </source>
</evidence>
<dbReference type="InterPro" id="IPR007219">
    <property type="entry name" value="XnlR_reg_dom"/>
</dbReference>
<evidence type="ECO:0000256" key="2">
    <source>
        <dbReference type="ARBA" id="ARBA00022833"/>
    </source>
</evidence>
<feature type="region of interest" description="Disordered" evidence="6">
    <location>
        <begin position="499"/>
        <end position="519"/>
    </location>
</feature>
<evidence type="ECO:0000256" key="1">
    <source>
        <dbReference type="ARBA" id="ARBA00022723"/>
    </source>
</evidence>
<evidence type="ECO:0000256" key="6">
    <source>
        <dbReference type="SAM" id="MobiDB-lite"/>
    </source>
</evidence>
<keyword evidence="4" id="KW-0804">Transcription</keyword>
<feature type="domain" description="Xylanolytic transcriptional activator regulatory" evidence="7">
    <location>
        <begin position="113"/>
        <end position="326"/>
    </location>
</feature>
<evidence type="ECO:0000256" key="4">
    <source>
        <dbReference type="ARBA" id="ARBA00023163"/>
    </source>
</evidence>